<feature type="region of interest" description="Disordered" evidence="1">
    <location>
        <begin position="1"/>
        <end position="58"/>
    </location>
</feature>
<evidence type="ECO:0000259" key="2">
    <source>
        <dbReference type="Pfam" id="PF03732"/>
    </source>
</evidence>
<organism evidence="3">
    <name type="scientific">Ananas comosus var. bracteatus</name>
    <name type="common">red pineapple</name>
    <dbReference type="NCBI Taxonomy" id="296719"/>
    <lineage>
        <taxon>Eukaryota</taxon>
        <taxon>Viridiplantae</taxon>
        <taxon>Streptophyta</taxon>
        <taxon>Embryophyta</taxon>
        <taxon>Tracheophyta</taxon>
        <taxon>Spermatophyta</taxon>
        <taxon>Magnoliopsida</taxon>
        <taxon>Liliopsida</taxon>
        <taxon>Poales</taxon>
        <taxon>Bromeliaceae</taxon>
        <taxon>Bromelioideae</taxon>
        <taxon>Ananas</taxon>
    </lineage>
</organism>
<feature type="region of interest" description="Disordered" evidence="1">
    <location>
        <begin position="231"/>
        <end position="292"/>
    </location>
</feature>
<feature type="compositionally biased region" description="Basic and acidic residues" evidence="1">
    <location>
        <begin position="9"/>
        <end position="25"/>
    </location>
</feature>
<reference evidence="3" key="1">
    <citation type="submission" date="2020-07" db="EMBL/GenBank/DDBJ databases">
        <authorList>
            <person name="Lin J."/>
        </authorList>
    </citation>
    <scope>NUCLEOTIDE SEQUENCE</scope>
</reference>
<dbReference type="PANTHER" id="PTHR15503">
    <property type="entry name" value="LDOC1 RELATED"/>
    <property type="match status" value="1"/>
</dbReference>
<dbReference type="AlphaFoldDB" id="A0A6V7QC22"/>
<dbReference type="EMBL" id="LR862135">
    <property type="protein sequence ID" value="CAD1840703.1"/>
    <property type="molecule type" value="Genomic_DNA"/>
</dbReference>
<accession>A0A6V7QC22</accession>
<gene>
    <name evidence="3" type="ORF">CB5_LOCUS23914</name>
</gene>
<dbReference type="InterPro" id="IPR005162">
    <property type="entry name" value="Retrotrans_gag_dom"/>
</dbReference>
<dbReference type="Pfam" id="PF03732">
    <property type="entry name" value="Retrotrans_gag"/>
    <property type="match status" value="1"/>
</dbReference>
<feature type="compositionally biased region" description="Low complexity" evidence="1">
    <location>
        <begin position="264"/>
        <end position="275"/>
    </location>
</feature>
<evidence type="ECO:0000313" key="3">
    <source>
        <dbReference type="EMBL" id="CAD1840703.1"/>
    </source>
</evidence>
<protein>
    <recommendedName>
        <fullName evidence="2">Retrotransposon gag domain-containing protein</fullName>
    </recommendedName>
</protein>
<sequence length="292" mass="33801">MYRRRGRPSLRERAQLAQDRARSPEMPEQAEPSAPPEVIAPPVVEQRARPEASASPDLSAQLAALTEVTRRQGELLERMCESAMEKLFEDLFIPEGEQVPLGVHYLAGDAHDWWRRARRDQGLVAAQLRWDEFCGILYGMYFPNSMKQKIEEDLKRIQQGERTVQEYVREFTRLLNCVPFVARDEAHRVYLFEQGLRPDLFRFVRAQRSRTLDASIEQALWEERGEVSLRERTQAVGQSQDRKRPFPNDGGQSSSRRPPRPPRSRSQGRGFSGRQRSSDSRQRGSQRGRRSV</sequence>
<dbReference type="InterPro" id="IPR032567">
    <property type="entry name" value="RTL1-rel"/>
</dbReference>
<dbReference type="PANTHER" id="PTHR15503:SF45">
    <property type="entry name" value="RNA-DIRECTED DNA POLYMERASE HOMOLOG"/>
    <property type="match status" value="1"/>
</dbReference>
<feature type="domain" description="Retrotransposon gag" evidence="2">
    <location>
        <begin position="103"/>
        <end position="198"/>
    </location>
</feature>
<proteinExistence type="predicted"/>
<evidence type="ECO:0000256" key="1">
    <source>
        <dbReference type="SAM" id="MobiDB-lite"/>
    </source>
</evidence>
<name>A0A6V7QC22_ANACO</name>